<keyword evidence="3" id="KW-1185">Reference proteome</keyword>
<dbReference type="SUPFAM" id="SSF53335">
    <property type="entry name" value="S-adenosyl-L-methionine-dependent methyltransferases"/>
    <property type="match status" value="1"/>
</dbReference>
<evidence type="ECO:0000313" key="3">
    <source>
        <dbReference type="Proteomes" id="UP000236724"/>
    </source>
</evidence>
<dbReference type="Proteomes" id="UP000236724">
    <property type="component" value="Unassembled WGS sequence"/>
</dbReference>
<protein>
    <submittedName>
        <fullName evidence="2">Methyltransferase domain protein</fullName>
    </submittedName>
</protein>
<dbReference type="GO" id="GO:0032259">
    <property type="term" value="P:methylation"/>
    <property type="evidence" value="ECO:0007669"/>
    <property type="project" value="UniProtKB-KW"/>
</dbReference>
<dbReference type="InterPro" id="IPR013216">
    <property type="entry name" value="Methyltransf_11"/>
</dbReference>
<gene>
    <name evidence="2" type="ORF">MBHS_01766</name>
</gene>
<accession>A0A1H6F927</accession>
<feature type="domain" description="Methyltransferase type 11" evidence="1">
    <location>
        <begin position="119"/>
        <end position="173"/>
    </location>
</feature>
<name>A0A1H6F927_9GAMM</name>
<dbReference type="EMBL" id="FMSV02000404">
    <property type="protein sequence ID" value="SEH05911.1"/>
    <property type="molecule type" value="Genomic_DNA"/>
</dbReference>
<dbReference type="OrthoDB" id="6191410at2"/>
<keyword evidence="2" id="KW-0489">Methyltransferase</keyword>
<proteinExistence type="predicted"/>
<dbReference type="Gene3D" id="3.40.50.150">
    <property type="entry name" value="Vaccinia Virus protein VP39"/>
    <property type="match status" value="1"/>
</dbReference>
<evidence type="ECO:0000313" key="2">
    <source>
        <dbReference type="EMBL" id="SEH05911.1"/>
    </source>
</evidence>
<sequence length="292" mass="33388">MVRRNLVYTLTFCYRSTQMSLIDCLLSHNGIMNMDNLCNWSLHTASGKMLVEEEIRLLAIFYPQLFGYHILQVGSFGAGKLLQGSRIANQHLLAESAEMPTLNPLLNIRENPNLHEDRIFTINQVIAPAEVLPFKTDSIDVVVLPHVLEFSLQPHEILREVERILIAEGHLILTGFNPFSLMSILRLFHNKTAPPPWNGHFYSTLRVKDWLSLLGFELISQQNALYMLPYTGSNSFILPQYLQCFSSIYTILAKKRCIIPPPMNKSWIPLPHLKPDGEDVAPEPTTYVKYKE</sequence>
<dbReference type="InterPro" id="IPR029063">
    <property type="entry name" value="SAM-dependent_MTases_sf"/>
</dbReference>
<keyword evidence="2" id="KW-0808">Transferase</keyword>
<dbReference type="GO" id="GO:0008757">
    <property type="term" value="F:S-adenosylmethionine-dependent methyltransferase activity"/>
    <property type="evidence" value="ECO:0007669"/>
    <property type="project" value="InterPro"/>
</dbReference>
<evidence type="ECO:0000259" key="1">
    <source>
        <dbReference type="Pfam" id="PF08241"/>
    </source>
</evidence>
<reference evidence="2 3" key="1">
    <citation type="submission" date="2016-10" db="EMBL/GenBank/DDBJ databases">
        <authorList>
            <person name="de Groot N.N."/>
        </authorList>
    </citation>
    <scope>NUCLEOTIDE SEQUENCE [LARGE SCALE GENOMIC DNA]</scope>
    <source>
        <strain evidence="2">MBHS1</strain>
    </source>
</reference>
<dbReference type="Pfam" id="PF08241">
    <property type="entry name" value="Methyltransf_11"/>
    <property type="match status" value="1"/>
</dbReference>
<dbReference type="AlphaFoldDB" id="A0A1H6F927"/>
<organism evidence="2 3">
    <name type="scientific">Candidatus Venteria ishoeyi</name>
    <dbReference type="NCBI Taxonomy" id="1899563"/>
    <lineage>
        <taxon>Bacteria</taxon>
        <taxon>Pseudomonadati</taxon>
        <taxon>Pseudomonadota</taxon>
        <taxon>Gammaproteobacteria</taxon>
        <taxon>Thiotrichales</taxon>
        <taxon>Thiotrichaceae</taxon>
        <taxon>Venteria</taxon>
    </lineage>
</organism>